<dbReference type="Gene3D" id="3.30.70.260">
    <property type="match status" value="1"/>
</dbReference>
<dbReference type="CDD" id="cd03258">
    <property type="entry name" value="ABC_MetN_methionine_transporter"/>
    <property type="match status" value="1"/>
</dbReference>
<evidence type="ECO:0000256" key="3">
    <source>
        <dbReference type="ARBA" id="ARBA00022475"/>
    </source>
</evidence>
<dbReference type="AlphaFoldDB" id="G5GPQ1"/>
<dbReference type="Gene3D" id="3.40.50.300">
    <property type="entry name" value="P-loop containing nucleotide triphosphate hydrolases"/>
    <property type="match status" value="1"/>
</dbReference>
<gene>
    <name evidence="10" type="ORF">HMPREF9334_01232</name>
</gene>
<keyword evidence="11" id="KW-1185">Reference proteome</keyword>
<evidence type="ECO:0000256" key="1">
    <source>
        <dbReference type="ARBA" id="ARBA00005417"/>
    </source>
</evidence>
<protein>
    <recommendedName>
        <fullName evidence="9">ABC transporter domain-containing protein</fullName>
    </recommendedName>
</protein>
<evidence type="ECO:0000256" key="6">
    <source>
        <dbReference type="ARBA" id="ARBA00022967"/>
    </source>
</evidence>
<keyword evidence="7" id="KW-0029">Amino-acid transport</keyword>
<evidence type="ECO:0000256" key="7">
    <source>
        <dbReference type="ARBA" id="ARBA00022970"/>
    </source>
</evidence>
<dbReference type="InterPro" id="IPR017871">
    <property type="entry name" value="ABC_transporter-like_CS"/>
</dbReference>
<dbReference type="GO" id="GO:0016887">
    <property type="term" value="F:ATP hydrolysis activity"/>
    <property type="evidence" value="ECO:0007669"/>
    <property type="project" value="InterPro"/>
</dbReference>
<feature type="domain" description="ABC transporter" evidence="9">
    <location>
        <begin position="2"/>
        <end position="242"/>
    </location>
</feature>
<keyword evidence="6" id="KW-1278">Translocase</keyword>
<accession>G5GPQ1</accession>
<dbReference type="SUPFAM" id="SSF52540">
    <property type="entry name" value="P-loop containing nucleoside triphosphate hydrolases"/>
    <property type="match status" value="1"/>
</dbReference>
<dbReference type="RefSeq" id="WP_006692680.1">
    <property type="nucleotide sequence ID" value="NZ_JH376799.1"/>
</dbReference>
<organism evidence="10 11">
    <name type="scientific">Selenomonas infelix ATCC 43532</name>
    <dbReference type="NCBI Taxonomy" id="679201"/>
    <lineage>
        <taxon>Bacteria</taxon>
        <taxon>Bacillati</taxon>
        <taxon>Bacillota</taxon>
        <taxon>Negativicutes</taxon>
        <taxon>Selenomonadales</taxon>
        <taxon>Selenomonadaceae</taxon>
        <taxon>Selenomonas</taxon>
    </lineage>
</organism>
<dbReference type="OrthoDB" id="9772862at2"/>
<evidence type="ECO:0000313" key="11">
    <source>
        <dbReference type="Proteomes" id="UP000004129"/>
    </source>
</evidence>
<evidence type="ECO:0000256" key="2">
    <source>
        <dbReference type="ARBA" id="ARBA00022448"/>
    </source>
</evidence>
<dbReference type="PATRIC" id="fig|679201.3.peg.1246"/>
<dbReference type="STRING" id="679201.HMPREF9334_01232"/>
<keyword evidence="5" id="KW-0067">ATP-binding</keyword>
<evidence type="ECO:0000313" key="10">
    <source>
        <dbReference type="EMBL" id="EHG20777.1"/>
    </source>
</evidence>
<sequence>MIEFVNVHKDFLVNGKPVTALQEVSLKIPDGDIFGVIGFSGAGKSTLLRMVNALEKPDHGHVLLDGKAVDELSSKELRQARKKIGMVFQQFNLLESKTVRENIAIPLRLAHDRTQEEIDARLKRLLEFVELTDKADAYPWQLSGGQKQRVGIARALATQPSILLCDEATSALDPETTDSILKLLARINQELGITILFVTHQVQVIQKLCRHVAVMENGRVIEHGATLDIFSAPREAMTRRFVRAVIPDELPKSIWEALQEEQRNYRLLRLRFLGEQAKGNLLYRIQREFSVETSVLFASVSEIEEQVLGIFIVQFIGEDAELARLEDYIHAQGVEWQEVNP</sequence>
<reference evidence="10 11" key="1">
    <citation type="submission" date="2011-08" db="EMBL/GenBank/DDBJ databases">
        <title>The Genome Sequence of Selenomonas infelix ATCC 43532.</title>
        <authorList>
            <consortium name="The Broad Institute Genome Sequencing Platform"/>
            <person name="Earl A."/>
            <person name="Ward D."/>
            <person name="Feldgarden M."/>
            <person name="Gevers D."/>
            <person name="Izard J."/>
            <person name="Blanton J.M."/>
            <person name="Baranova O.V."/>
            <person name="Dewhirst F.E."/>
            <person name="Young S.K."/>
            <person name="Zeng Q."/>
            <person name="Gargeya S."/>
            <person name="Fitzgerald M."/>
            <person name="Haas B."/>
            <person name="Abouelleil A."/>
            <person name="Alvarado L."/>
            <person name="Arachchi H.M."/>
            <person name="Berlin A."/>
            <person name="Brown A."/>
            <person name="Chapman S.B."/>
            <person name="Chen Z."/>
            <person name="Dunbar C."/>
            <person name="Freedman E."/>
            <person name="Gearin G."/>
            <person name="Gellesch M."/>
            <person name="Goldberg J."/>
            <person name="Griggs A."/>
            <person name="Gujja S."/>
            <person name="Heiman D."/>
            <person name="Howarth C."/>
            <person name="Larson L."/>
            <person name="Lui A."/>
            <person name="MacDonald P.J.P."/>
            <person name="Montmayeur A."/>
            <person name="Murphy C."/>
            <person name="Neiman D."/>
            <person name="Pearson M."/>
            <person name="Priest M."/>
            <person name="Roberts A."/>
            <person name="Saif S."/>
            <person name="Shea T."/>
            <person name="Shenoy N."/>
            <person name="Sisk P."/>
            <person name="Stolte C."/>
            <person name="Sykes S."/>
            <person name="Wortman J."/>
            <person name="Nusbaum C."/>
            <person name="Birren B."/>
        </authorList>
    </citation>
    <scope>NUCLEOTIDE SEQUENCE [LARGE SCALE GENOMIC DNA]</scope>
    <source>
        <strain evidence="10 11">ATCC 43532</strain>
    </source>
</reference>
<dbReference type="Pfam" id="PF09383">
    <property type="entry name" value="NIL"/>
    <property type="match status" value="1"/>
</dbReference>
<dbReference type="GO" id="GO:0005886">
    <property type="term" value="C:plasma membrane"/>
    <property type="evidence" value="ECO:0007669"/>
    <property type="project" value="UniProtKB-ARBA"/>
</dbReference>
<comment type="similarity">
    <text evidence="1">Belongs to the ABC transporter superfamily.</text>
</comment>
<keyword evidence="8" id="KW-0472">Membrane</keyword>
<evidence type="ECO:0000259" key="9">
    <source>
        <dbReference type="PROSITE" id="PS50893"/>
    </source>
</evidence>
<keyword evidence="2" id="KW-0813">Transport</keyword>
<dbReference type="InterPro" id="IPR003593">
    <property type="entry name" value="AAA+_ATPase"/>
</dbReference>
<keyword evidence="3" id="KW-1003">Cell membrane</keyword>
<dbReference type="InterPro" id="IPR050086">
    <property type="entry name" value="MetN_ABC_transporter-like"/>
</dbReference>
<dbReference type="eggNOG" id="COG1135">
    <property type="taxonomic scope" value="Bacteria"/>
</dbReference>
<dbReference type="PANTHER" id="PTHR43166">
    <property type="entry name" value="AMINO ACID IMPORT ATP-BINDING PROTEIN"/>
    <property type="match status" value="1"/>
</dbReference>
<dbReference type="GO" id="GO:0006865">
    <property type="term" value="P:amino acid transport"/>
    <property type="evidence" value="ECO:0007669"/>
    <property type="project" value="UniProtKB-KW"/>
</dbReference>
<dbReference type="InterPro" id="IPR027417">
    <property type="entry name" value="P-loop_NTPase"/>
</dbReference>
<dbReference type="PANTHER" id="PTHR43166:SF30">
    <property type="entry name" value="METHIONINE IMPORT ATP-BINDING PROTEIN METN"/>
    <property type="match status" value="1"/>
</dbReference>
<dbReference type="InterPro" id="IPR018449">
    <property type="entry name" value="NIL_domain"/>
</dbReference>
<dbReference type="PROSITE" id="PS00211">
    <property type="entry name" value="ABC_TRANSPORTER_1"/>
    <property type="match status" value="1"/>
</dbReference>
<comment type="caution">
    <text evidence="10">The sequence shown here is derived from an EMBL/GenBank/DDBJ whole genome shotgun (WGS) entry which is preliminary data.</text>
</comment>
<evidence type="ECO:0000256" key="5">
    <source>
        <dbReference type="ARBA" id="ARBA00022840"/>
    </source>
</evidence>
<evidence type="ECO:0000256" key="8">
    <source>
        <dbReference type="ARBA" id="ARBA00023136"/>
    </source>
</evidence>
<keyword evidence="4" id="KW-0547">Nucleotide-binding</keyword>
<dbReference type="SMART" id="SM00382">
    <property type="entry name" value="AAA"/>
    <property type="match status" value="1"/>
</dbReference>
<dbReference type="SUPFAM" id="SSF55021">
    <property type="entry name" value="ACT-like"/>
    <property type="match status" value="1"/>
</dbReference>
<proteinExistence type="inferred from homology"/>
<dbReference type="GO" id="GO:0005524">
    <property type="term" value="F:ATP binding"/>
    <property type="evidence" value="ECO:0007669"/>
    <property type="project" value="UniProtKB-KW"/>
</dbReference>
<evidence type="ECO:0000256" key="4">
    <source>
        <dbReference type="ARBA" id="ARBA00022741"/>
    </source>
</evidence>
<dbReference type="PROSITE" id="PS50893">
    <property type="entry name" value="ABC_TRANSPORTER_2"/>
    <property type="match status" value="1"/>
</dbReference>
<dbReference type="FunFam" id="3.40.50.300:FF:000056">
    <property type="entry name" value="Cell division ATP-binding protein FtsE"/>
    <property type="match status" value="1"/>
</dbReference>
<dbReference type="InterPro" id="IPR041701">
    <property type="entry name" value="MetN_ABC"/>
</dbReference>
<name>G5GPQ1_9FIRM</name>
<dbReference type="SMART" id="SM00930">
    <property type="entry name" value="NIL"/>
    <property type="match status" value="1"/>
</dbReference>
<dbReference type="EMBL" id="ACZM01000014">
    <property type="protein sequence ID" value="EHG20777.1"/>
    <property type="molecule type" value="Genomic_DNA"/>
</dbReference>
<dbReference type="InterPro" id="IPR003439">
    <property type="entry name" value="ABC_transporter-like_ATP-bd"/>
</dbReference>
<dbReference type="Proteomes" id="UP000004129">
    <property type="component" value="Unassembled WGS sequence"/>
</dbReference>
<dbReference type="HOGENOM" id="CLU_000604_1_3_9"/>
<dbReference type="InterPro" id="IPR045865">
    <property type="entry name" value="ACT-like_dom_sf"/>
</dbReference>
<dbReference type="Pfam" id="PF00005">
    <property type="entry name" value="ABC_tran"/>
    <property type="match status" value="1"/>
</dbReference>